<dbReference type="AlphaFoldDB" id="A0A2T0TCD1"/>
<dbReference type="InterPro" id="IPR025326">
    <property type="entry name" value="DUF4232"/>
</dbReference>
<evidence type="ECO:0000313" key="5">
    <source>
        <dbReference type="Proteomes" id="UP000239494"/>
    </source>
</evidence>
<reference evidence="4 5" key="1">
    <citation type="submission" date="2018-03" db="EMBL/GenBank/DDBJ databases">
        <title>Genomic Encyclopedia of Archaeal and Bacterial Type Strains, Phase II (KMG-II): from individual species to whole genera.</title>
        <authorList>
            <person name="Goeker M."/>
        </authorList>
    </citation>
    <scope>NUCLEOTIDE SEQUENCE [LARGE SCALE GENOMIC DNA]</scope>
    <source>
        <strain evidence="4 5">DSM 44720</strain>
    </source>
</reference>
<comment type="caution">
    <text evidence="4">The sequence shown here is derived from an EMBL/GenBank/DDBJ whole genome shotgun (WGS) entry which is preliminary data.</text>
</comment>
<dbReference type="PROSITE" id="PS51257">
    <property type="entry name" value="PROKAR_LIPOPROTEIN"/>
    <property type="match status" value="1"/>
</dbReference>
<keyword evidence="2" id="KW-0732">Signal</keyword>
<dbReference type="OrthoDB" id="3480105at2"/>
<accession>A0A2T0TCD1</accession>
<name>A0A2T0TCD1_9PSEU</name>
<evidence type="ECO:0000259" key="3">
    <source>
        <dbReference type="Pfam" id="PF14016"/>
    </source>
</evidence>
<feature type="compositionally biased region" description="Low complexity" evidence="1">
    <location>
        <begin position="62"/>
        <end position="71"/>
    </location>
</feature>
<organism evidence="4 5">
    <name type="scientific">Umezawaea tangerina</name>
    <dbReference type="NCBI Taxonomy" id="84725"/>
    <lineage>
        <taxon>Bacteria</taxon>
        <taxon>Bacillati</taxon>
        <taxon>Actinomycetota</taxon>
        <taxon>Actinomycetes</taxon>
        <taxon>Pseudonocardiales</taxon>
        <taxon>Pseudonocardiaceae</taxon>
        <taxon>Umezawaea</taxon>
    </lineage>
</organism>
<keyword evidence="5" id="KW-1185">Reference proteome</keyword>
<feature type="chain" id="PRO_5038513416" evidence="2">
    <location>
        <begin position="25"/>
        <end position="205"/>
    </location>
</feature>
<feature type="signal peptide" evidence="2">
    <location>
        <begin position="1"/>
        <end position="24"/>
    </location>
</feature>
<proteinExistence type="predicted"/>
<feature type="region of interest" description="Disordered" evidence="1">
    <location>
        <begin position="29"/>
        <end position="74"/>
    </location>
</feature>
<dbReference type="Pfam" id="PF14016">
    <property type="entry name" value="DUF4232"/>
    <property type="match status" value="1"/>
</dbReference>
<feature type="compositionally biased region" description="Low complexity" evidence="1">
    <location>
        <begin position="40"/>
        <end position="53"/>
    </location>
</feature>
<sequence length="205" mass="20267">MRSNMVLRGSAAIVAVAAVAAVSACGTAGSGGAGQTQTHGPAATTSSTPSSGAESLTGKSGGATESSAAATDDCKQVTVSVGEPLPSDKTQSKVELTLANSGSTTCVLRGFPGVRLGGKDGLAWDLGRTNDPVVPLTLPPGGVATSDLTYLPTADASGWEVASLLVTPPNTADTQAFEWTLGKVVLQDGATHPGTYVGAVRRQAG</sequence>
<dbReference type="EMBL" id="PVTF01000003">
    <property type="protein sequence ID" value="PRY43320.1"/>
    <property type="molecule type" value="Genomic_DNA"/>
</dbReference>
<gene>
    <name evidence="4" type="ORF">CLV43_10360</name>
</gene>
<protein>
    <submittedName>
        <fullName evidence="4">Uncharacterized protein DUF4232</fullName>
    </submittedName>
</protein>
<evidence type="ECO:0000256" key="2">
    <source>
        <dbReference type="SAM" id="SignalP"/>
    </source>
</evidence>
<feature type="domain" description="DUF4232" evidence="3">
    <location>
        <begin position="76"/>
        <end position="185"/>
    </location>
</feature>
<evidence type="ECO:0000313" key="4">
    <source>
        <dbReference type="EMBL" id="PRY43320.1"/>
    </source>
</evidence>
<dbReference type="RefSeq" id="WP_106186922.1">
    <property type="nucleotide sequence ID" value="NZ_PVTF01000003.1"/>
</dbReference>
<dbReference type="Proteomes" id="UP000239494">
    <property type="component" value="Unassembled WGS sequence"/>
</dbReference>
<evidence type="ECO:0000256" key="1">
    <source>
        <dbReference type="SAM" id="MobiDB-lite"/>
    </source>
</evidence>